<accession>A0A1H6GQA3</accession>
<reference evidence="2" key="1">
    <citation type="submission" date="2016-10" db="EMBL/GenBank/DDBJ databases">
        <authorList>
            <person name="Varghese N."/>
            <person name="Submissions S."/>
        </authorList>
    </citation>
    <scope>NUCLEOTIDE SEQUENCE [LARGE SCALE GENOMIC DNA]</scope>
    <source>
        <strain evidence="2">DSM 13234</strain>
    </source>
</reference>
<dbReference type="OrthoDB" id="7585928at2"/>
<dbReference type="AlphaFoldDB" id="A0A1H6GQA3"/>
<dbReference type="RefSeq" id="WP_074764700.1">
    <property type="nucleotide sequence ID" value="NZ_FNWO01000001.1"/>
</dbReference>
<proteinExistence type="predicted"/>
<dbReference type="Proteomes" id="UP000182983">
    <property type="component" value="Unassembled WGS sequence"/>
</dbReference>
<organism evidence="1 2">
    <name type="scientific">Magnetospirillum fulvum</name>
    <name type="common">Rhodospirillum fulvum</name>
    <dbReference type="NCBI Taxonomy" id="1082"/>
    <lineage>
        <taxon>Bacteria</taxon>
        <taxon>Pseudomonadati</taxon>
        <taxon>Pseudomonadota</taxon>
        <taxon>Alphaproteobacteria</taxon>
        <taxon>Rhodospirillales</taxon>
        <taxon>Rhodospirillaceae</taxon>
        <taxon>Magnetospirillum</taxon>
    </lineage>
</organism>
<name>A0A1H6GQA3_MAGFU</name>
<sequence length="81" mass="8807">MPIHVSKTEVTIKGTCTVEDALPLLEALQATPAARVALMHCTHIHTASLQVLLALQPSIVSWPEEAFLARWLTPLLNQGGR</sequence>
<protein>
    <submittedName>
        <fullName evidence="1">Uncharacterized protein</fullName>
    </submittedName>
</protein>
<dbReference type="EMBL" id="FNWO01000001">
    <property type="protein sequence ID" value="SEH25587.1"/>
    <property type="molecule type" value="Genomic_DNA"/>
</dbReference>
<keyword evidence="2" id="KW-1185">Reference proteome</keyword>
<evidence type="ECO:0000313" key="2">
    <source>
        <dbReference type="Proteomes" id="UP000182983"/>
    </source>
</evidence>
<gene>
    <name evidence="1" type="ORF">SAMN04244559_00241</name>
</gene>
<evidence type="ECO:0000313" key="1">
    <source>
        <dbReference type="EMBL" id="SEH25587.1"/>
    </source>
</evidence>